<dbReference type="OrthoDB" id="3268787at2759"/>
<evidence type="ECO:0008006" key="3">
    <source>
        <dbReference type="Google" id="ProtNLM"/>
    </source>
</evidence>
<dbReference type="Proteomes" id="UP000184267">
    <property type="component" value="Unassembled WGS sequence"/>
</dbReference>
<gene>
    <name evidence="1" type="ORF">TRAPUB_7221</name>
</gene>
<dbReference type="EMBL" id="MNAD01001686">
    <property type="protein sequence ID" value="OJT02270.1"/>
    <property type="molecule type" value="Genomic_DNA"/>
</dbReference>
<comment type="caution">
    <text evidence="1">The sequence shown here is derived from an EMBL/GenBank/DDBJ whole genome shotgun (WGS) entry which is preliminary data.</text>
</comment>
<evidence type="ECO:0000313" key="1">
    <source>
        <dbReference type="EMBL" id="OJT02270.1"/>
    </source>
</evidence>
<keyword evidence="2" id="KW-1185">Reference proteome</keyword>
<sequence length="306" mass="34772">MGTLATSKEVPIFERHPTLYLDDGDVVLQAPIASQGEKQKFQLFCIQKALLIAHSVVFANLFADASANLGSRCDGRPLISMPDEVFDLSHLLLYLADPSQYLLRSSHPDTALELYGAAKLADKYMMNTVRSAMVKRVAMDWPTTRDEWDARQTGIQNLRSKAILPAAFYRLATIDVANDWDLVSQISQSNGELYARWSLCDKENLLHYIRGRRALAEYHASVYQRIKHGELLALDLCPSPYHDSNDSRLMEWNRRRELYETSPCVEFMQALCDMGWGRVPDGSVYDPLQQLLELGEYDDLEGFEEA</sequence>
<organism evidence="1 2">
    <name type="scientific">Trametes pubescens</name>
    <name type="common">White-rot fungus</name>
    <dbReference type="NCBI Taxonomy" id="154538"/>
    <lineage>
        <taxon>Eukaryota</taxon>
        <taxon>Fungi</taxon>
        <taxon>Dikarya</taxon>
        <taxon>Basidiomycota</taxon>
        <taxon>Agaricomycotina</taxon>
        <taxon>Agaricomycetes</taxon>
        <taxon>Polyporales</taxon>
        <taxon>Polyporaceae</taxon>
        <taxon>Trametes</taxon>
    </lineage>
</organism>
<evidence type="ECO:0000313" key="2">
    <source>
        <dbReference type="Proteomes" id="UP000184267"/>
    </source>
</evidence>
<dbReference type="OMA" id="MKGRERI"/>
<protein>
    <recommendedName>
        <fullName evidence="3">BTB domain-containing protein</fullName>
    </recommendedName>
</protein>
<feature type="non-terminal residue" evidence="1">
    <location>
        <position position="306"/>
    </location>
</feature>
<dbReference type="STRING" id="154538.A0A1M2V3U4"/>
<accession>A0A1M2V3U4</accession>
<name>A0A1M2V3U4_TRAPU</name>
<reference evidence="1 2" key="1">
    <citation type="submission" date="2016-10" db="EMBL/GenBank/DDBJ databases">
        <title>Genome sequence of the basidiomycete white-rot fungus Trametes pubescens.</title>
        <authorList>
            <person name="Makela M.R."/>
            <person name="Granchi Z."/>
            <person name="Peng M."/>
            <person name="De Vries R.P."/>
            <person name="Grigoriev I."/>
            <person name="Riley R."/>
            <person name="Hilden K."/>
        </authorList>
    </citation>
    <scope>NUCLEOTIDE SEQUENCE [LARGE SCALE GENOMIC DNA]</scope>
    <source>
        <strain evidence="1 2">FBCC735</strain>
    </source>
</reference>
<proteinExistence type="predicted"/>
<dbReference type="AlphaFoldDB" id="A0A1M2V3U4"/>